<organism evidence="1 2">
    <name type="scientific">Microbacterium awajiense</name>
    <dbReference type="NCBI Taxonomy" id="415214"/>
    <lineage>
        <taxon>Bacteria</taxon>
        <taxon>Bacillati</taxon>
        <taxon>Actinomycetota</taxon>
        <taxon>Actinomycetes</taxon>
        <taxon>Micrococcales</taxon>
        <taxon>Microbacteriaceae</taxon>
        <taxon>Microbacterium</taxon>
    </lineage>
</organism>
<evidence type="ECO:0000313" key="2">
    <source>
        <dbReference type="Proteomes" id="UP001501697"/>
    </source>
</evidence>
<accession>A0ABP7AHL2</accession>
<dbReference type="RefSeq" id="WP_344737271.1">
    <property type="nucleotide sequence ID" value="NZ_BAAAYU010000005.1"/>
</dbReference>
<protein>
    <submittedName>
        <fullName evidence="1">Uncharacterized protein</fullName>
    </submittedName>
</protein>
<sequence>MIDSISRLLERILEHDDPVVRNRLITQCYRDLAEQMATVLGRRDLSWFVFGAWASGTAGAAIRGEGLPLDFGTSRNVAAGNLAIIRDVAPPFIRWLREVELDGGPTDAALERTLADPRLTGAPRLAAAIRAYHAATLLAAAGADDLDEDADKQVAELMLLGNLLLGAHEQEVVDDFIDAAMPLGGIFGLVTTRFVRIETPDGPVDVCRDVLAPFPPVLTELTNADLCAECARFGQSTGLDVAASNALVWEDYDDRMGFILTFFRAYQRDERFFDVPPHFLPEPTDGGRDVAVAP</sequence>
<comment type="caution">
    <text evidence="1">The sequence shown here is derived from an EMBL/GenBank/DDBJ whole genome shotgun (WGS) entry which is preliminary data.</text>
</comment>
<keyword evidence="2" id="KW-1185">Reference proteome</keyword>
<proteinExistence type="predicted"/>
<reference evidence="2" key="1">
    <citation type="journal article" date="2019" name="Int. J. Syst. Evol. Microbiol.">
        <title>The Global Catalogue of Microorganisms (GCM) 10K type strain sequencing project: providing services to taxonomists for standard genome sequencing and annotation.</title>
        <authorList>
            <consortium name="The Broad Institute Genomics Platform"/>
            <consortium name="The Broad Institute Genome Sequencing Center for Infectious Disease"/>
            <person name="Wu L."/>
            <person name="Ma J."/>
        </authorList>
    </citation>
    <scope>NUCLEOTIDE SEQUENCE [LARGE SCALE GENOMIC DNA]</scope>
    <source>
        <strain evidence="2">JCM 16544</strain>
    </source>
</reference>
<evidence type="ECO:0000313" key="1">
    <source>
        <dbReference type="EMBL" id="GAA3632291.1"/>
    </source>
</evidence>
<name>A0ABP7AHL2_9MICO</name>
<dbReference type="EMBL" id="BAAAYU010000005">
    <property type="protein sequence ID" value="GAA3632291.1"/>
    <property type="molecule type" value="Genomic_DNA"/>
</dbReference>
<gene>
    <name evidence="1" type="ORF">GCM10022200_13980</name>
</gene>
<dbReference type="Proteomes" id="UP001501697">
    <property type="component" value="Unassembled WGS sequence"/>
</dbReference>